<protein>
    <submittedName>
        <fullName evidence="2">Uncharacterized protein</fullName>
    </submittedName>
</protein>
<keyword evidence="1" id="KW-0472">Membrane</keyword>
<keyword evidence="1" id="KW-1133">Transmembrane helix</keyword>
<feature type="transmembrane region" description="Helical" evidence="1">
    <location>
        <begin position="73"/>
        <end position="92"/>
    </location>
</feature>
<evidence type="ECO:0000256" key="1">
    <source>
        <dbReference type="SAM" id="Phobius"/>
    </source>
</evidence>
<accession>A0A812C4D3</accession>
<reference evidence="2" key="1">
    <citation type="submission" date="2021-01" db="EMBL/GenBank/DDBJ databases">
        <authorList>
            <person name="Li R."/>
            <person name="Bekaert M."/>
        </authorList>
    </citation>
    <scope>NUCLEOTIDE SEQUENCE</scope>
    <source>
        <strain evidence="2">Farmed</strain>
    </source>
</reference>
<dbReference type="EMBL" id="CAHIKZ030001335">
    <property type="protein sequence ID" value="CAE1260440.1"/>
    <property type="molecule type" value="Genomic_DNA"/>
</dbReference>
<evidence type="ECO:0000313" key="3">
    <source>
        <dbReference type="Proteomes" id="UP000597762"/>
    </source>
</evidence>
<keyword evidence="1" id="KW-0812">Transmembrane</keyword>
<feature type="transmembrane region" description="Helical" evidence="1">
    <location>
        <begin position="41"/>
        <end position="61"/>
    </location>
</feature>
<name>A0A812C4D3_ACAPH</name>
<evidence type="ECO:0000313" key="2">
    <source>
        <dbReference type="EMBL" id="CAE1260440.1"/>
    </source>
</evidence>
<sequence>MSAHFLLGHSSFVRLHLCVEFIVSYSLIFLILSFFPSSLQFDFYFLIFSIFLLPFFQFVFYCSLFSNLFSSQAFDHTFFVFSLYFLSYYLSFVGNSPCFTPSLCISFPSVTFRFLLSRCPSILRVSLYFFHLISLSLSLMDSLYQSFCLQIFVSLCSPFFLSIFLYSIFPHLSLSLRSLLFYHSPTISPSYSLPRALFFLLRLTLFLPTPRT</sequence>
<dbReference type="Proteomes" id="UP000597762">
    <property type="component" value="Unassembled WGS sequence"/>
</dbReference>
<gene>
    <name evidence="2" type="ORF">SPHA_32249</name>
</gene>
<dbReference type="AlphaFoldDB" id="A0A812C4D3"/>
<feature type="transmembrane region" description="Helical" evidence="1">
    <location>
        <begin position="147"/>
        <end position="169"/>
    </location>
</feature>
<keyword evidence="3" id="KW-1185">Reference proteome</keyword>
<proteinExistence type="predicted"/>
<organism evidence="2 3">
    <name type="scientific">Acanthosepion pharaonis</name>
    <name type="common">Pharaoh cuttlefish</name>
    <name type="synonym">Sepia pharaonis</name>
    <dbReference type="NCBI Taxonomy" id="158019"/>
    <lineage>
        <taxon>Eukaryota</taxon>
        <taxon>Metazoa</taxon>
        <taxon>Spiralia</taxon>
        <taxon>Lophotrochozoa</taxon>
        <taxon>Mollusca</taxon>
        <taxon>Cephalopoda</taxon>
        <taxon>Coleoidea</taxon>
        <taxon>Decapodiformes</taxon>
        <taxon>Sepiida</taxon>
        <taxon>Sepiina</taxon>
        <taxon>Sepiidae</taxon>
        <taxon>Acanthosepion</taxon>
    </lineage>
</organism>
<feature type="transmembrane region" description="Helical" evidence="1">
    <location>
        <begin position="121"/>
        <end position="140"/>
    </location>
</feature>
<feature type="transmembrane region" description="Helical" evidence="1">
    <location>
        <begin position="12"/>
        <end position="35"/>
    </location>
</feature>
<comment type="caution">
    <text evidence="2">The sequence shown here is derived from an EMBL/GenBank/DDBJ whole genome shotgun (WGS) entry which is preliminary data.</text>
</comment>